<dbReference type="SUPFAM" id="SSF53850">
    <property type="entry name" value="Periplasmic binding protein-like II"/>
    <property type="match status" value="1"/>
</dbReference>
<keyword evidence="3 4" id="KW-0732">Signal</keyword>
<dbReference type="Gene3D" id="3.40.190.10">
    <property type="entry name" value="Periplasmic binding protein-like II"/>
    <property type="match status" value="2"/>
</dbReference>
<comment type="similarity">
    <text evidence="1 4">Belongs to the PstS family.</text>
</comment>
<accession>A0ABZ0SAH8</accession>
<dbReference type="Proteomes" id="UP001432180">
    <property type="component" value="Chromosome"/>
</dbReference>
<dbReference type="NCBIfam" id="TIGR02136">
    <property type="entry name" value="ptsS_2"/>
    <property type="match status" value="1"/>
</dbReference>
<name>A0ABZ0SAH8_9GAMM</name>
<dbReference type="EMBL" id="CP121472">
    <property type="protein sequence ID" value="WPL17323.1"/>
    <property type="molecule type" value="Genomic_DNA"/>
</dbReference>
<organism evidence="6 7">
    <name type="scientific">Thiorhodovibrio winogradskyi</name>
    <dbReference type="NCBI Taxonomy" id="77007"/>
    <lineage>
        <taxon>Bacteria</taxon>
        <taxon>Pseudomonadati</taxon>
        <taxon>Pseudomonadota</taxon>
        <taxon>Gammaproteobacteria</taxon>
        <taxon>Chromatiales</taxon>
        <taxon>Chromatiaceae</taxon>
        <taxon>Thiorhodovibrio</taxon>
    </lineage>
</organism>
<evidence type="ECO:0000259" key="5">
    <source>
        <dbReference type="Pfam" id="PF12849"/>
    </source>
</evidence>
<sequence length="327" mass="35353">MNKALFSAASASALFAILVSATVPAVELDPELNSYEPVSGISGNLKSIGSDTLNNLMTLWAEGFQSEYPNVKIEIEGKGSSTAPPALIAGTAQFGPMSRPMKSKEEEEFEAKFGYKPLAIRSAVDALAVYVHKDNPIECLSMRQVDAIFSKTRNGGLDGDIVTWGDLGLSGDWAARPISLYGRNSASGTYGYFKEVALFDGDYKDQVKEQPGSSTVVQGVASDIAGIGYSGVGYKTADVRTVPLRTSDDGECFDANAENAYSGDYPIARFLYIYVNKNPNQDLDPLRAEFIRFVYSKEGQSAVIKDGYFPITSAIAEEDLENFNLQN</sequence>
<dbReference type="PANTHER" id="PTHR30570:SF6">
    <property type="entry name" value="PHOSPHATE-BINDING PROTEIN PSTS"/>
    <property type="match status" value="1"/>
</dbReference>
<evidence type="ECO:0000256" key="1">
    <source>
        <dbReference type="ARBA" id="ARBA00008725"/>
    </source>
</evidence>
<keyword evidence="2 4" id="KW-0813">Transport</keyword>
<feature type="chain" id="PRO_5045004401" description="Phosphate-binding protein" evidence="4">
    <location>
        <begin position="26"/>
        <end position="327"/>
    </location>
</feature>
<keyword evidence="7" id="KW-1185">Reference proteome</keyword>
<comment type="function">
    <text evidence="4">Involved in the system for phosphate transport across the cytoplasmic membrane.</text>
</comment>
<feature type="signal peptide" evidence="4">
    <location>
        <begin position="1"/>
        <end position="25"/>
    </location>
</feature>
<dbReference type="InterPro" id="IPR024370">
    <property type="entry name" value="PBP_domain"/>
</dbReference>
<reference evidence="6 7" key="1">
    <citation type="journal article" date="2023" name="Microorganisms">
        <title>Thiorhodovibrio frisius and Trv. litoralis spp. nov., Two Novel Members from a Clade of Fastidious Purple Sulfur Bacteria That Exhibit Unique Red-Shifted Light-Harvesting Capabilities.</title>
        <authorList>
            <person name="Methner A."/>
            <person name="Kuzyk S.B."/>
            <person name="Petersen J."/>
            <person name="Bauer S."/>
            <person name="Brinkmann H."/>
            <person name="Sichau K."/>
            <person name="Wanner G."/>
            <person name="Wolf J."/>
            <person name="Neumann-Schaal M."/>
            <person name="Henke P."/>
            <person name="Tank M."/>
            <person name="Sproer C."/>
            <person name="Bunk B."/>
            <person name="Overmann J."/>
        </authorList>
    </citation>
    <scope>NUCLEOTIDE SEQUENCE [LARGE SCALE GENOMIC DNA]</scope>
    <source>
        <strain evidence="6 7">DSM 6702</strain>
    </source>
</reference>
<evidence type="ECO:0000313" key="6">
    <source>
        <dbReference type="EMBL" id="WPL17323.1"/>
    </source>
</evidence>
<keyword evidence="4" id="KW-0592">Phosphate transport</keyword>
<dbReference type="RefSeq" id="WP_328987840.1">
    <property type="nucleotide sequence ID" value="NZ_CP121472.1"/>
</dbReference>
<dbReference type="CDD" id="cd13653">
    <property type="entry name" value="PBP2_phosphate_like_1"/>
    <property type="match status" value="1"/>
</dbReference>
<protein>
    <recommendedName>
        <fullName evidence="4">Phosphate-binding protein</fullName>
    </recommendedName>
</protein>
<evidence type="ECO:0000256" key="3">
    <source>
        <dbReference type="ARBA" id="ARBA00022729"/>
    </source>
</evidence>
<evidence type="ECO:0000256" key="2">
    <source>
        <dbReference type="ARBA" id="ARBA00022448"/>
    </source>
</evidence>
<evidence type="ECO:0000313" key="7">
    <source>
        <dbReference type="Proteomes" id="UP001432180"/>
    </source>
</evidence>
<keyword evidence="4" id="KW-0964">Secreted</keyword>
<evidence type="ECO:0000256" key="4">
    <source>
        <dbReference type="RuleBase" id="RU367119"/>
    </source>
</evidence>
<dbReference type="PANTHER" id="PTHR30570">
    <property type="entry name" value="PERIPLASMIC PHOSPHATE BINDING COMPONENT OF PHOSPHATE ABC TRANSPORTER"/>
    <property type="match status" value="1"/>
</dbReference>
<feature type="domain" description="PBP" evidence="5">
    <location>
        <begin position="41"/>
        <end position="298"/>
    </location>
</feature>
<dbReference type="Pfam" id="PF12849">
    <property type="entry name" value="PBP_like_2"/>
    <property type="match status" value="1"/>
</dbReference>
<comment type="subcellular location">
    <subcellularLocation>
        <location evidence="4">Periplasm</location>
    </subcellularLocation>
    <subcellularLocation>
        <location evidence="4">Secreted</location>
    </subcellularLocation>
</comment>
<keyword evidence="4" id="KW-0574">Periplasm</keyword>
<dbReference type="InterPro" id="IPR011862">
    <property type="entry name" value="Phos-bd"/>
</dbReference>
<gene>
    <name evidence="6" type="primary">pstS_3</name>
    <name evidence="6" type="ORF">Thiowin_02326</name>
</gene>
<proteinExistence type="inferred from homology"/>
<dbReference type="InterPro" id="IPR050811">
    <property type="entry name" value="Phosphate_ABC_transporter"/>
</dbReference>